<name>A0AAE1AQ78_9GAST</name>
<comment type="caution">
    <text evidence="1">The sequence shown here is derived from an EMBL/GenBank/DDBJ whole genome shotgun (WGS) entry which is preliminary data.</text>
</comment>
<dbReference type="PANTHER" id="PTHR10773">
    <property type="entry name" value="DNA-DIRECTED RNA POLYMERASES I, II, AND III SUBUNIT RPABC2"/>
    <property type="match status" value="1"/>
</dbReference>
<reference evidence="1" key="1">
    <citation type="journal article" date="2023" name="G3 (Bethesda)">
        <title>A reference genome for the long-term kleptoplast-retaining sea slug Elysia crispata morphotype clarki.</title>
        <authorList>
            <person name="Eastman K.E."/>
            <person name="Pendleton A.L."/>
            <person name="Shaikh M.A."/>
            <person name="Suttiyut T."/>
            <person name="Ogas R."/>
            <person name="Tomko P."/>
            <person name="Gavelis G."/>
            <person name="Widhalm J.R."/>
            <person name="Wisecaver J.H."/>
        </authorList>
    </citation>
    <scope>NUCLEOTIDE SEQUENCE</scope>
    <source>
        <strain evidence="1">ECLA1</strain>
    </source>
</reference>
<accession>A0AAE1AQ78</accession>
<dbReference type="PANTHER" id="PTHR10773:SF19">
    <property type="match status" value="1"/>
</dbReference>
<keyword evidence="2" id="KW-1185">Reference proteome</keyword>
<organism evidence="1 2">
    <name type="scientific">Elysia crispata</name>
    <name type="common">lettuce slug</name>
    <dbReference type="NCBI Taxonomy" id="231223"/>
    <lineage>
        <taxon>Eukaryota</taxon>
        <taxon>Metazoa</taxon>
        <taxon>Spiralia</taxon>
        <taxon>Lophotrochozoa</taxon>
        <taxon>Mollusca</taxon>
        <taxon>Gastropoda</taxon>
        <taxon>Heterobranchia</taxon>
        <taxon>Euthyneura</taxon>
        <taxon>Panpulmonata</taxon>
        <taxon>Sacoglossa</taxon>
        <taxon>Placobranchoidea</taxon>
        <taxon>Plakobranchidae</taxon>
        <taxon>Elysia</taxon>
    </lineage>
</organism>
<dbReference type="AlphaFoldDB" id="A0AAE1AQ78"/>
<sequence length="288" mass="32804">MRCVETGVALPPRSGKYVKNCTSNDQLDQVRSHINSFPRIPSHYCRQSTNKEFLEKALNITKMYGLYKDWCSESEFTAVKQHKYSEIFNSEFNIGFLAPKKDRCDKCELGRINDTLPPPQATALQIHIGNKVHHTLETTTQKFCEPGHSSIQEEDSVNSVIERHLRHQEVYSPLGLIRKLTTIRNSQTIQLSQFFDHQAKGKKDFMFSRVPFSQVLQLRTTKVPGMVGYKLNHSSEDWTLVSVKVTPSVSGSTRKGPQPKRVIETQIKALPKPTVGTERHKFNASVYA</sequence>
<evidence type="ECO:0000313" key="1">
    <source>
        <dbReference type="EMBL" id="KAK3790812.1"/>
    </source>
</evidence>
<dbReference type="EMBL" id="JAWDGP010001519">
    <property type="protein sequence ID" value="KAK3790812.1"/>
    <property type="molecule type" value="Genomic_DNA"/>
</dbReference>
<proteinExistence type="predicted"/>
<dbReference type="Proteomes" id="UP001283361">
    <property type="component" value="Unassembled WGS sequence"/>
</dbReference>
<evidence type="ECO:0000313" key="2">
    <source>
        <dbReference type="Proteomes" id="UP001283361"/>
    </source>
</evidence>
<gene>
    <name evidence="1" type="ORF">RRG08_038303</name>
</gene>
<protein>
    <submittedName>
        <fullName evidence="1">Uncharacterized protein</fullName>
    </submittedName>
</protein>